<evidence type="ECO:0000256" key="2">
    <source>
        <dbReference type="RuleBase" id="RU003616"/>
    </source>
</evidence>
<keyword evidence="6" id="KW-1185">Reference proteome</keyword>
<name>A0A0H1R0H8_9EURY</name>
<reference evidence="5 6" key="1">
    <citation type="journal article" date="2015" name="Int. J. Syst. Evol. Microbiol.">
        <title>Methanoculleus sediminis sp. nov., a methanogen from sediments near a submarine mud volcano.</title>
        <authorList>
            <person name="Chen S.C."/>
            <person name="Chen M.F."/>
            <person name="Lai M.C."/>
            <person name="Weng C.Y."/>
            <person name="Wu S.Y."/>
            <person name="Lin S."/>
            <person name="Yang T.F."/>
            <person name="Chen P.C."/>
        </authorList>
    </citation>
    <scope>NUCLEOTIDE SEQUENCE [LARGE SCALE GENOMIC DNA]</scope>
    <source>
        <strain evidence="5 6">S3Fa</strain>
    </source>
</reference>
<accession>A0A0H1R0H8</accession>
<gene>
    <name evidence="5" type="ORF">SZ63_04465</name>
</gene>
<dbReference type="EMBL" id="JXOJ01000002">
    <property type="protein sequence ID" value="KLK88296.1"/>
    <property type="molecule type" value="Genomic_DNA"/>
</dbReference>
<comment type="similarity">
    <text evidence="1 2">Belongs to the small heat shock protein (HSP20) family.</text>
</comment>
<dbReference type="PATRIC" id="fig|1550566.3.peg.955"/>
<dbReference type="RefSeq" id="WP_048181803.1">
    <property type="nucleotide sequence ID" value="NZ_JXOJ01000002.1"/>
</dbReference>
<dbReference type="InterPro" id="IPR002068">
    <property type="entry name" value="A-crystallin/Hsp20_dom"/>
</dbReference>
<dbReference type="Gene3D" id="2.60.40.790">
    <property type="match status" value="1"/>
</dbReference>
<dbReference type="CDD" id="cd06464">
    <property type="entry name" value="ACD_sHsps-like"/>
    <property type="match status" value="1"/>
</dbReference>
<dbReference type="InterPro" id="IPR008978">
    <property type="entry name" value="HSP20-like_chaperone"/>
</dbReference>
<dbReference type="STRING" id="1550566.SZ63_04465"/>
<dbReference type="Proteomes" id="UP000035301">
    <property type="component" value="Unassembled WGS sequence"/>
</dbReference>
<dbReference type="SUPFAM" id="SSF49764">
    <property type="entry name" value="HSP20-like chaperones"/>
    <property type="match status" value="1"/>
</dbReference>
<proteinExistence type="inferred from homology"/>
<dbReference type="AlphaFoldDB" id="A0A0H1R0H8"/>
<evidence type="ECO:0000259" key="4">
    <source>
        <dbReference type="PROSITE" id="PS01031"/>
    </source>
</evidence>
<protein>
    <submittedName>
        <fullName evidence="5">Heat-shock protein Hsp20</fullName>
    </submittedName>
</protein>
<feature type="domain" description="SHSP" evidence="4">
    <location>
        <begin position="41"/>
        <end position="157"/>
    </location>
</feature>
<feature type="compositionally biased region" description="Basic and acidic residues" evidence="3">
    <location>
        <begin position="1"/>
        <end position="28"/>
    </location>
</feature>
<dbReference type="Pfam" id="PF00011">
    <property type="entry name" value="HSP20"/>
    <property type="match status" value="1"/>
</dbReference>
<organism evidence="5 6">
    <name type="scientific">Methanoculleus sediminis</name>
    <dbReference type="NCBI Taxonomy" id="1550566"/>
    <lineage>
        <taxon>Archaea</taxon>
        <taxon>Methanobacteriati</taxon>
        <taxon>Methanobacteriota</taxon>
        <taxon>Stenosarchaea group</taxon>
        <taxon>Methanomicrobia</taxon>
        <taxon>Methanomicrobiales</taxon>
        <taxon>Methanomicrobiaceae</taxon>
        <taxon>Methanoculleus</taxon>
    </lineage>
</organism>
<evidence type="ECO:0000256" key="3">
    <source>
        <dbReference type="SAM" id="MobiDB-lite"/>
    </source>
</evidence>
<comment type="caution">
    <text evidence="5">The sequence shown here is derived from an EMBL/GenBank/DDBJ whole genome shotgun (WGS) entry which is preliminary data.</text>
</comment>
<feature type="region of interest" description="Disordered" evidence="3">
    <location>
        <begin position="1"/>
        <end position="43"/>
    </location>
</feature>
<sequence>MTGREDDPAGPGRRQDRDQRAGNREAGERGGLPPVSRGGSRDFPGLTADFRVDILDHGDEVIVVAELPGAEEDEIRINLLNPQTLRITARRAGPVEEGPETYYIHERGDGTLSRMIRLPASVVEEGAGAGFKNGVLEVRLKKMGAPSGPGGKKIPIE</sequence>
<evidence type="ECO:0000256" key="1">
    <source>
        <dbReference type="PROSITE-ProRule" id="PRU00285"/>
    </source>
</evidence>
<evidence type="ECO:0000313" key="5">
    <source>
        <dbReference type="EMBL" id="KLK88296.1"/>
    </source>
</evidence>
<dbReference type="OrthoDB" id="198277at2157"/>
<evidence type="ECO:0000313" key="6">
    <source>
        <dbReference type="Proteomes" id="UP000035301"/>
    </source>
</evidence>
<dbReference type="PROSITE" id="PS01031">
    <property type="entry name" value="SHSP"/>
    <property type="match status" value="1"/>
</dbReference>